<accession>A0ABN7B442</accession>
<evidence type="ECO:0000256" key="2">
    <source>
        <dbReference type="ARBA" id="ARBA00022692"/>
    </source>
</evidence>
<evidence type="ECO:0000313" key="7">
    <source>
        <dbReference type="Proteomes" id="UP001307889"/>
    </source>
</evidence>
<comment type="subcellular location">
    <subcellularLocation>
        <location evidence="1">Membrane</location>
    </subcellularLocation>
</comment>
<feature type="transmembrane region" description="Helical" evidence="5">
    <location>
        <begin position="71"/>
        <end position="90"/>
    </location>
</feature>
<feature type="transmembrane region" description="Helical" evidence="5">
    <location>
        <begin position="324"/>
        <end position="346"/>
    </location>
</feature>
<protein>
    <submittedName>
        <fullName evidence="6">Transporter</fullName>
    </submittedName>
</protein>
<sequence>MNVDPPLVAEEGELEVNHGARRQIFATLAVSFAALNAGLTIGWTQTGKIDLSPGSNSTRDPDRYEENVNNMLLVSFYSTIPAVVFLATLSHFFGRHIALLVGSIVSVIVGTLLLLDSSTPAVGWWLSGSVIVTGITFGPMLLSEAVHRDTRGALMSVCLFQLFFGIFLAITVGSYLNPKGVGWCLTVLYMVQFLLIFMIAESPMFLVWASNRLRAEGSLFWYSGDDRSIARGQLSVLAGYYENNSKSLLATVKDVEIRNALGLLFVKGTLLAVGYWILVEFRIKMFVGANGSMSQNAVDILVASVQAVASLAVISLVDSFGRKNLMYASHVVNPCVMFCSWIYFAWIWSSDDKGFCWFPVFCSVVYTASYTVGLATYLSVLVNEVFPLPIKDITSTIAGLCVAEAALMAVWCRNCLDGYTQFGYDNLKYFIFTELSGCLWTWLYAQETRGKPLMNLRTW</sequence>
<evidence type="ECO:0000256" key="4">
    <source>
        <dbReference type="ARBA" id="ARBA00023136"/>
    </source>
</evidence>
<keyword evidence="3 5" id="KW-1133">Transmembrane helix</keyword>
<feature type="transmembrane region" description="Helical" evidence="5">
    <location>
        <begin position="393"/>
        <end position="411"/>
    </location>
</feature>
<dbReference type="SUPFAM" id="SSF103473">
    <property type="entry name" value="MFS general substrate transporter"/>
    <property type="match status" value="1"/>
</dbReference>
<keyword evidence="4 5" id="KW-0472">Membrane</keyword>
<feature type="transmembrane region" description="Helical" evidence="5">
    <location>
        <begin position="298"/>
        <end position="317"/>
    </location>
</feature>
<feature type="transmembrane region" description="Helical" evidence="5">
    <location>
        <begin position="121"/>
        <end position="142"/>
    </location>
</feature>
<dbReference type="EMBL" id="AP028917">
    <property type="protein sequence ID" value="BES98369.1"/>
    <property type="molecule type" value="Genomic_DNA"/>
</dbReference>
<dbReference type="InterPro" id="IPR050549">
    <property type="entry name" value="MFS_Trehalose_Transporter"/>
</dbReference>
<dbReference type="InterPro" id="IPR005828">
    <property type="entry name" value="MFS_sugar_transport-like"/>
</dbReference>
<name>A0ABN7B442_9HEMI</name>
<dbReference type="PANTHER" id="PTHR48021:SF1">
    <property type="entry name" value="GH07001P-RELATED"/>
    <property type="match status" value="1"/>
</dbReference>
<keyword evidence="7" id="KW-1185">Reference proteome</keyword>
<evidence type="ECO:0000256" key="5">
    <source>
        <dbReference type="SAM" id="Phobius"/>
    </source>
</evidence>
<gene>
    <name evidence="6" type="ORF">NTJ_11183</name>
</gene>
<feature type="transmembrane region" description="Helical" evidence="5">
    <location>
        <begin position="24"/>
        <end position="43"/>
    </location>
</feature>
<evidence type="ECO:0000256" key="1">
    <source>
        <dbReference type="ARBA" id="ARBA00004370"/>
    </source>
</evidence>
<feature type="transmembrane region" description="Helical" evidence="5">
    <location>
        <begin position="358"/>
        <end position="381"/>
    </location>
</feature>
<dbReference type="Pfam" id="PF00083">
    <property type="entry name" value="Sugar_tr"/>
    <property type="match status" value="1"/>
</dbReference>
<feature type="transmembrane region" description="Helical" evidence="5">
    <location>
        <begin position="154"/>
        <end position="176"/>
    </location>
</feature>
<dbReference type="PANTHER" id="PTHR48021">
    <property type="match status" value="1"/>
</dbReference>
<keyword evidence="2 5" id="KW-0812">Transmembrane</keyword>
<dbReference type="Proteomes" id="UP001307889">
    <property type="component" value="Chromosome 9"/>
</dbReference>
<evidence type="ECO:0000313" key="6">
    <source>
        <dbReference type="EMBL" id="BES98369.1"/>
    </source>
</evidence>
<feature type="transmembrane region" description="Helical" evidence="5">
    <location>
        <begin position="260"/>
        <end position="278"/>
    </location>
</feature>
<dbReference type="Gene3D" id="1.20.1250.20">
    <property type="entry name" value="MFS general substrate transporter like domains"/>
    <property type="match status" value="1"/>
</dbReference>
<dbReference type="InterPro" id="IPR036259">
    <property type="entry name" value="MFS_trans_sf"/>
</dbReference>
<reference evidence="6 7" key="1">
    <citation type="submission" date="2023-09" db="EMBL/GenBank/DDBJ databases">
        <title>Nesidiocoris tenuis whole genome shotgun sequence.</title>
        <authorList>
            <person name="Shibata T."/>
            <person name="Shimoda M."/>
            <person name="Kobayashi T."/>
            <person name="Uehara T."/>
        </authorList>
    </citation>
    <scope>NUCLEOTIDE SEQUENCE [LARGE SCALE GENOMIC DNA]</scope>
    <source>
        <strain evidence="6 7">Japan</strain>
    </source>
</reference>
<organism evidence="6 7">
    <name type="scientific">Nesidiocoris tenuis</name>
    <dbReference type="NCBI Taxonomy" id="355587"/>
    <lineage>
        <taxon>Eukaryota</taxon>
        <taxon>Metazoa</taxon>
        <taxon>Ecdysozoa</taxon>
        <taxon>Arthropoda</taxon>
        <taxon>Hexapoda</taxon>
        <taxon>Insecta</taxon>
        <taxon>Pterygota</taxon>
        <taxon>Neoptera</taxon>
        <taxon>Paraneoptera</taxon>
        <taxon>Hemiptera</taxon>
        <taxon>Heteroptera</taxon>
        <taxon>Panheteroptera</taxon>
        <taxon>Cimicomorpha</taxon>
        <taxon>Miridae</taxon>
        <taxon>Dicyphina</taxon>
        <taxon>Nesidiocoris</taxon>
    </lineage>
</organism>
<evidence type="ECO:0000256" key="3">
    <source>
        <dbReference type="ARBA" id="ARBA00022989"/>
    </source>
</evidence>
<feature type="transmembrane region" description="Helical" evidence="5">
    <location>
        <begin position="188"/>
        <end position="209"/>
    </location>
</feature>
<feature type="transmembrane region" description="Helical" evidence="5">
    <location>
        <begin position="97"/>
        <end position="115"/>
    </location>
</feature>
<proteinExistence type="predicted"/>